<evidence type="ECO:0000313" key="2">
    <source>
        <dbReference type="Proteomes" id="UP000824041"/>
    </source>
</evidence>
<dbReference type="Gene3D" id="3.60.160.10">
    <property type="entry name" value="Mitochondrial biogenesis AIM24"/>
    <property type="match status" value="1"/>
</dbReference>
<sequence>MIQVNGLFDDKDHIITEQKGMFSIVEHTRDLTVSPITAMEEYFMAKMDVRRKQILCTLDGSEGVTVQAGAMQWMAGNIQATTGVKGAGDLFGKLAKGFVTKESAIKPEYVGSGYLMLEPTYKYLLLEDVSEWEGGLVLEDGMYLASEGSVKLKTQARNSVSSAVLGNEGLFNLKLVGEGIAALESNVMRQQLVEVVLNNDVLKVDGNLAVCWSGSLEFTVERSGKTLVGSAVSGEGLVNVYRGTGRVYLSTLDDSTSMYSSTLTKTVKNE</sequence>
<dbReference type="InterPro" id="IPR016031">
    <property type="entry name" value="Trp_RNA-bd_attenuator-like_dom"/>
</dbReference>
<organism evidence="1 2">
    <name type="scientific">Candidatus Blautia faecigallinarum</name>
    <dbReference type="NCBI Taxonomy" id="2838488"/>
    <lineage>
        <taxon>Bacteria</taxon>
        <taxon>Bacillati</taxon>
        <taxon>Bacillota</taxon>
        <taxon>Clostridia</taxon>
        <taxon>Lachnospirales</taxon>
        <taxon>Lachnospiraceae</taxon>
        <taxon>Blautia</taxon>
    </lineage>
</organism>
<dbReference type="AlphaFoldDB" id="A0A9D2IT45"/>
<protein>
    <submittedName>
        <fullName evidence="1">AIM24 family protein</fullName>
    </submittedName>
</protein>
<dbReference type="SUPFAM" id="SSF51219">
    <property type="entry name" value="TRAP-like"/>
    <property type="match status" value="1"/>
</dbReference>
<dbReference type="PANTHER" id="PTHR38074">
    <property type="entry name" value="ALTERED INHERITANCE OF MITOCHONDRIA PROTEIN 24, MITOCHONDRIAL"/>
    <property type="match status" value="1"/>
</dbReference>
<gene>
    <name evidence="1" type="ORF">IAA21_05225</name>
</gene>
<reference evidence="1" key="1">
    <citation type="journal article" date="2021" name="PeerJ">
        <title>Extensive microbial diversity within the chicken gut microbiome revealed by metagenomics and culture.</title>
        <authorList>
            <person name="Gilroy R."/>
            <person name="Ravi A."/>
            <person name="Getino M."/>
            <person name="Pursley I."/>
            <person name="Horton D.L."/>
            <person name="Alikhan N.F."/>
            <person name="Baker D."/>
            <person name="Gharbi K."/>
            <person name="Hall N."/>
            <person name="Watson M."/>
            <person name="Adriaenssens E.M."/>
            <person name="Foster-Nyarko E."/>
            <person name="Jarju S."/>
            <person name="Secka A."/>
            <person name="Antonio M."/>
            <person name="Oren A."/>
            <person name="Chaudhuri R.R."/>
            <person name="La Ragione R."/>
            <person name="Hildebrand F."/>
            <person name="Pallen M.J."/>
        </authorList>
    </citation>
    <scope>NUCLEOTIDE SEQUENCE</scope>
    <source>
        <strain evidence="1">14324</strain>
    </source>
</reference>
<proteinExistence type="predicted"/>
<reference evidence="1" key="2">
    <citation type="submission" date="2021-04" db="EMBL/GenBank/DDBJ databases">
        <authorList>
            <person name="Gilroy R."/>
        </authorList>
    </citation>
    <scope>NUCLEOTIDE SEQUENCE</scope>
    <source>
        <strain evidence="1">14324</strain>
    </source>
</reference>
<evidence type="ECO:0000313" key="1">
    <source>
        <dbReference type="EMBL" id="HIZ22184.1"/>
    </source>
</evidence>
<dbReference type="Pfam" id="PF01987">
    <property type="entry name" value="AIM24"/>
    <property type="match status" value="1"/>
</dbReference>
<dbReference type="Proteomes" id="UP000824041">
    <property type="component" value="Unassembled WGS sequence"/>
</dbReference>
<comment type="caution">
    <text evidence="1">The sequence shown here is derived from an EMBL/GenBank/DDBJ whole genome shotgun (WGS) entry which is preliminary data.</text>
</comment>
<accession>A0A9D2IT45</accession>
<name>A0A9D2IT45_9FIRM</name>
<dbReference type="InterPro" id="IPR002838">
    <property type="entry name" value="AIM24"/>
</dbReference>
<dbReference type="InterPro" id="IPR036983">
    <property type="entry name" value="AIM24_sf"/>
</dbReference>
<dbReference type="EMBL" id="DXBU01000071">
    <property type="protein sequence ID" value="HIZ22184.1"/>
    <property type="molecule type" value="Genomic_DNA"/>
</dbReference>
<dbReference type="PANTHER" id="PTHR38074:SF1">
    <property type="entry name" value="ALTERED INHERITANCE OF MITOCHONDRIA PROTEIN 24, MITOCHONDRIAL"/>
    <property type="match status" value="1"/>
</dbReference>